<keyword evidence="3 7" id="KW-0479">Metal-binding</keyword>
<evidence type="ECO:0000256" key="2">
    <source>
        <dbReference type="ARBA" id="ARBA00022617"/>
    </source>
</evidence>
<dbReference type="AlphaFoldDB" id="A0A375HD41"/>
<proteinExistence type="inferred from homology"/>
<dbReference type="EC" id="1.14.-.-" evidence="8"/>
<dbReference type="Pfam" id="PF00067">
    <property type="entry name" value="p450"/>
    <property type="match status" value="1"/>
</dbReference>
<sequence>MFILIPITTSSNFDLPDDIAKLLVDPKTYSNRELLHSVYTWARANNPFGRAVIEGFDPFWVATKYADVSAISRDSSLFRNGDYSVVCRSKAAIDYIISVTGSPHIVKALVQFDGDEHKKMRALAQSWFMPDSLLNLDDRIRRLARRCVDKLAQYEGEVIDFSRNIALYYPLHVIMDILGIPSEDEAKMLVLTQELFGGEDPELNRGKAEVASGNDVLAKNLLAVVEDFRHYFNKLTSDKRTNPRNDIATLLSNAVVNGEPISDANRLGYYIIIATAGHDTTSSSSAIAMWALSQFPDLLHQLQADAALIPQFVDEAVRFASPVSHFMRTAAADTEIRGRTVRKGDWIMLCYGSANRDEDVFDKPFEFSIDRKEVHHLAFGTGPHICLGQHLAKMEMRILFEEMIPRLERVESAGELEMVASSFVGGPKHLPLRCFMR</sequence>
<keyword evidence="6 7" id="KW-0503">Monooxygenase</keyword>
<dbReference type="SUPFAM" id="SSF48264">
    <property type="entry name" value="Cytochrome P450"/>
    <property type="match status" value="1"/>
</dbReference>
<keyword evidence="8" id="KW-0614">Plasmid</keyword>
<name>A0A375HD41_9BURK</name>
<keyword evidence="4 7" id="KW-0560">Oxidoreductase</keyword>
<evidence type="ECO:0000256" key="1">
    <source>
        <dbReference type="ARBA" id="ARBA00010617"/>
    </source>
</evidence>
<dbReference type="Gene3D" id="1.10.630.10">
    <property type="entry name" value="Cytochrome P450"/>
    <property type="match status" value="1"/>
</dbReference>
<dbReference type="InterPro" id="IPR001128">
    <property type="entry name" value="Cyt_P450"/>
</dbReference>
<dbReference type="GO" id="GO:0004497">
    <property type="term" value="F:monooxygenase activity"/>
    <property type="evidence" value="ECO:0007669"/>
    <property type="project" value="UniProtKB-KW"/>
</dbReference>
<evidence type="ECO:0000256" key="3">
    <source>
        <dbReference type="ARBA" id="ARBA00022723"/>
    </source>
</evidence>
<dbReference type="PROSITE" id="PS00086">
    <property type="entry name" value="CYTOCHROME_P450"/>
    <property type="match status" value="1"/>
</dbReference>
<evidence type="ECO:0000256" key="4">
    <source>
        <dbReference type="ARBA" id="ARBA00023002"/>
    </source>
</evidence>
<dbReference type="GO" id="GO:0016705">
    <property type="term" value="F:oxidoreductase activity, acting on paired donors, with incorporation or reduction of molecular oxygen"/>
    <property type="evidence" value="ECO:0007669"/>
    <property type="project" value="InterPro"/>
</dbReference>
<geneLocation type="plasmid" evidence="8">
    <name>I</name>
</geneLocation>
<keyword evidence="2 7" id="KW-0349">Heme</keyword>
<keyword evidence="5 7" id="KW-0408">Iron</keyword>
<dbReference type="FunFam" id="1.10.630.10:FF:000018">
    <property type="entry name" value="Cytochrome P450 monooxygenase"/>
    <property type="match status" value="1"/>
</dbReference>
<evidence type="ECO:0000256" key="7">
    <source>
        <dbReference type="RuleBase" id="RU000461"/>
    </source>
</evidence>
<gene>
    <name evidence="8" type="primary">cyp</name>
    <name evidence="8" type="ORF">CBM2612_P0580</name>
</gene>
<dbReference type="RefSeq" id="WP_115683901.1">
    <property type="nucleotide sequence ID" value="NZ_LT976979.1"/>
</dbReference>
<dbReference type="GO" id="GO:0005506">
    <property type="term" value="F:iron ion binding"/>
    <property type="evidence" value="ECO:0007669"/>
    <property type="project" value="InterPro"/>
</dbReference>
<evidence type="ECO:0000313" key="8">
    <source>
        <dbReference type="EMBL" id="SPD49235.1"/>
    </source>
</evidence>
<dbReference type="PANTHER" id="PTHR46696">
    <property type="entry name" value="P450, PUTATIVE (EUROFUNG)-RELATED"/>
    <property type="match status" value="1"/>
</dbReference>
<dbReference type="PANTHER" id="PTHR46696:SF1">
    <property type="entry name" value="CYTOCHROME P450 YJIB-RELATED"/>
    <property type="match status" value="1"/>
</dbReference>
<comment type="similarity">
    <text evidence="1 7">Belongs to the cytochrome P450 family.</text>
</comment>
<evidence type="ECO:0000256" key="6">
    <source>
        <dbReference type="ARBA" id="ARBA00023033"/>
    </source>
</evidence>
<organism evidence="8">
    <name type="scientific">Cupriavidus taiwanensis</name>
    <dbReference type="NCBI Taxonomy" id="164546"/>
    <lineage>
        <taxon>Bacteria</taxon>
        <taxon>Pseudomonadati</taxon>
        <taxon>Pseudomonadota</taxon>
        <taxon>Betaproteobacteria</taxon>
        <taxon>Burkholderiales</taxon>
        <taxon>Burkholderiaceae</taxon>
        <taxon>Cupriavidus</taxon>
    </lineage>
</organism>
<dbReference type="EMBL" id="LT984809">
    <property type="protein sequence ID" value="SPD49235.1"/>
    <property type="molecule type" value="Genomic_DNA"/>
</dbReference>
<protein>
    <submittedName>
        <fullName evidence="8">Cytochrome P450-terp</fullName>
        <ecNumber evidence="8">1.14.-.-</ecNumber>
    </submittedName>
</protein>
<reference evidence="8" key="1">
    <citation type="submission" date="2018-01" db="EMBL/GenBank/DDBJ databases">
        <authorList>
            <person name="Gaut B.S."/>
            <person name="Morton B.R."/>
            <person name="Clegg M.T."/>
            <person name="Duvall M.R."/>
        </authorList>
    </citation>
    <scope>NUCLEOTIDE SEQUENCE</scope>
    <source>
        <strain evidence="8">Cupriavidus taiwanensis STM 8555</strain>
    </source>
</reference>
<dbReference type="InterPro" id="IPR017972">
    <property type="entry name" value="Cyt_P450_CS"/>
</dbReference>
<dbReference type="InterPro" id="IPR002397">
    <property type="entry name" value="Cyt_P450_B"/>
</dbReference>
<dbReference type="PRINTS" id="PR00359">
    <property type="entry name" value="BP450"/>
</dbReference>
<accession>A0A375HD41</accession>
<dbReference type="PRINTS" id="PR00385">
    <property type="entry name" value="P450"/>
</dbReference>
<dbReference type="InterPro" id="IPR036396">
    <property type="entry name" value="Cyt_P450_sf"/>
</dbReference>
<dbReference type="CDD" id="cd11033">
    <property type="entry name" value="CYP142-like"/>
    <property type="match status" value="1"/>
</dbReference>
<evidence type="ECO:0000256" key="5">
    <source>
        <dbReference type="ARBA" id="ARBA00023004"/>
    </source>
</evidence>
<dbReference type="GO" id="GO:0020037">
    <property type="term" value="F:heme binding"/>
    <property type="evidence" value="ECO:0007669"/>
    <property type="project" value="InterPro"/>
</dbReference>